<protein>
    <recommendedName>
        <fullName evidence="2">4-vinyl reductase 4VR domain-containing protein</fullName>
    </recommendedName>
</protein>
<reference evidence="1" key="1">
    <citation type="journal article" date="2015" name="Nature">
        <title>Complex archaea that bridge the gap between prokaryotes and eukaryotes.</title>
        <authorList>
            <person name="Spang A."/>
            <person name="Saw J.H."/>
            <person name="Jorgensen S.L."/>
            <person name="Zaremba-Niedzwiedzka K."/>
            <person name="Martijn J."/>
            <person name="Lind A.E."/>
            <person name="van Eijk R."/>
            <person name="Schleper C."/>
            <person name="Guy L."/>
            <person name="Ettema T.J."/>
        </authorList>
    </citation>
    <scope>NUCLEOTIDE SEQUENCE</scope>
</reference>
<evidence type="ECO:0008006" key="2">
    <source>
        <dbReference type="Google" id="ProtNLM"/>
    </source>
</evidence>
<feature type="non-terminal residue" evidence="1">
    <location>
        <position position="1"/>
    </location>
</feature>
<dbReference type="Gene3D" id="3.30.1380.20">
    <property type="entry name" value="Trafficking protein particle complex subunit 3"/>
    <property type="match status" value="1"/>
</dbReference>
<dbReference type="AlphaFoldDB" id="A0A0F9A7V2"/>
<evidence type="ECO:0000313" key="1">
    <source>
        <dbReference type="EMBL" id="KKK94265.1"/>
    </source>
</evidence>
<dbReference type="EMBL" id="LAZR01047420">
    <property type="protein sequence ID" value="KKK94265.1"/>
    <property type="molecule type" value="Genomic_DNA"/>
</dbReference>
<name>A0A0F9A7V2_9ZZZZ</name>
<organism evidence="1">
    <name type="scientific">marine sediment metagenome</name>
    <dbReference type="NCBI Taxonomy" id="412755"/>
    <lineage>
        <taxon>unclassified sequences</taxon>
        <taxon>metagenomes</taxon>
        <taxon>ecological metagenomes</taxon>
    </lineage>
</organism>
<proteinExistence type="predicted"/>
<dbReference type="SUPFAM" id="SSF111126">
    <property type="entry name" value="Ligand-binding domain in the NO signalling and Golgi transport"/>
    <property type="match status" value="1"/>
</dbReference>
<accession>A0A0F9A7V2</accession>
<sequence length="124" mass="14256">GEGVKSLLVWLGKKAGWTLIQNWDENLKSKSLEDLVNQCSSILSNQGWGRFVPKQISDDLITINLYYNISSELENKSKYFCYFITGILTGIGEFALYRVNVSENKCSLEDLNLDFCEYKIERIK</sequence>
<gene>
    <name evidence="1" type="ORF">LCGC14_2684610</name>
</gene>
<dbReference type="InterPro" id="IPR024096">
    <property type="entry name" value="NO_sig/Golgi_transp_ligand-bd"/>
</dbReference>
<comment type="caution">
    <text evidence="1">The sequence shown here is derived from an EMBL/GenBank/DDBJ whole genome shotgun (WGS) entry which is preliminary data.</text>
</comment>